<feature type="transmembrane region" description="Helical" evidence="6">
    <location>
        <begin position="15"/>
        <end position="37"/>
    </location>
</feature>
<dbReference type="PANTHER" id="PTHR32196">
    <property type="entry name" value="ABC TRANSPORTER PERMEASE PROTEIN YPHD-RELATED-RELATED"/>
    <property type="match status" value="1"/>
</dbReference>
<keyword evidence="4 6" id="KW-1133">Transmembrane helix</keyword>
<evidence type="ECO:0000256" key="3">
    <source>
        <dbReference type="ARBA" id="ARBA00022692"/>
    </source>
</evidence>
<evidence type="ECO:0000256" key="4">
    <source>
        <dbReference type="ARBA" id="ARBA00022989"/>
    </source>
</evidence>
<comment type="subcellular location">
    <subcellularLocation>
        <location evidence="1">Cell membrane</location>
        <topology evidence="1">Multi-pass membrane protein</topology>
    </subcellularLocation>
</comment>
<feature type="transmembrane region" description="Helical" evidence="6">
    <location>
        <begin position="99"/>
        <end position="122"/>
    </location>
</feature>
<dbReference type="InterPro" id="IPR001851">
    <property type="entry name" value="ABC_transp_permease"/>
</dbReference>
<proteinExistence type="predicted"/>
<evidence type="ECO:0000313" key="8">
    <source>
        <dbReference type="Proteomes" id="UP000241848"/>
    </source>
</evidence>
<evidence type="ECO:0000313" key="7">
    <source>
        <dbReference type="EMBL" id="PSR20405.1"/>
    </source>
</evidence>
<organism evidence="7 8">
    <name type="scientific">Sulfobacillus acidophilus</name>
    <dbReference type="NCBI Taxonomy" id="53633"/>
    <lineage>
        <taxon>Bacteria</taxon>
        <taxon>Bacillati</taxon>
        <taxon>Bacillota</taxon>
        <taxon>Clostridia</taxon>
        <taxon>Eubacteriales</taxon>
        <taxon>Clostridiales Family XVII. Incertae Sedis</taxon>
        <taxon>Sulfobacillus</taxon>
    </lineage>
</organism>
<feature type="transmembrane region" description="Helical" evidence="6">
    <location>
        <begin position="44"/>
        <end position="68"/>
    </location>
</feature>
<keyword evidence="3 6" id="KW-0812">Transmembrane</keyword>
<accession>A0A2T2WDS8</accession>
<dbReference type="Proteomes" id="UP000241848">
    <property type="component" value="Unassembled WGS sequence"/>
</dbReference>
<feature type="transmembrane region" description="Helical" evidence="6">
    <location>
        <begin position="247"/>
        <end position="264"/>
    </location>
</feature>
<keyword evidence="2" id="KW-1003">Cell membrane</keyword>
<dbReference type="Pfam" id="PF02653">
    <property type="entry name" value="BPD_transp_2"/>
    <property type="match status" value="1"/>
</dbReference>
<evidence type="ECO:0000256" key="5">
    <source>
        <dbReference type="ARBA" id="ARBA00023136"/>
    </source>
</evidence>
<dbReference type="GO" id="GO:0022857">
    <property type="term" value="F:transmembrane transporter activity"/>
    <property type="evidence" value="ECO:0007669"/>
    <property type="project" value="InterPro"/>
</dbReference>
<feature type="transmembrane region" description="Helical" evidence="6">
    <location>
        <begin position="213"/>
        <end position="235"/>
    </location>
</feature>
<dbReference type="AlphaFoldDB" id="A0A2T2WDS8"/>
<comment type="caution">
    <text evidence="7">The sequence shown here is derived from an EMBL/GenBank/DDBJ whole genome shotgun (WGS) entry which is preliminary data.</text>
</comment>
<protein>
    <submittedName>
        <fullName evidence="7">ABC transporter permease</fullName>
    </submittedName>
</protein>
<dbReference type="CDD" id="cd06579">
    <property type="entry name" value="TM_PBP1_transp_AraH_like"/>
    <property type="match status" value="1"/>
</dbReference>
<dbReference type="EMBL" id="PXYV01000064">
    <property type="protein sequence ID" value="PSR20405.1"/>
    <property type="molecule type" value="Genomic_DNA"/>
</dbReference>
<feature type="transmembrane region" description="Helical" evidence="6">
    <location>
        <begin position="164"/>
        <end position="184"/>
    </location>
</feature>
<evidence type="ECO:0000256" key="6">
    <source>
        <dbReference type="SAM" id="Phobius"/>
    </source>
</evidence>
<evidence type="ECO:0000256" key="2">
    <source>
        <dbReference type="ARBA" id="ARBA00022475"/>
    </source>
</evidence>
<dbReference type="GO" id="GO:0005886">
    <property type="term" value="C:plasma membrane"/>
    <property type="evidence" value="ECO:0007669"/>
    <property type="project" value="UniProtKB-SubCell"/>
</dbReference>
<gene>
    <name evidence="7" type="ORF">C7B45_15065</name>
</gene>
<feature type="transmembrane region" description="Helical" evidence="6">
    <location>
        <begin position="74"/>
        <end position="92"/>
    </location>
</feature>
<evidence type="ECO:0000256" key="1">
    <source>
        <dbReference type="ARBA" id="ARBA00004651"/>
    </source>
</evidence>
<keyword evidence="5 6" id="KW-0472">Membrane</keyword>
<reference evidence="7 8" key="1">
    <citation type="journal article" date="2014" name="BMC Genomics">
        <title>Comparison of environmental and isolate Sulfobacillus genomes reveals diverse carbon, sulfur, nitrogen, and hydrogen metabolisms.</title>
        <authorList>
            <person name="Justice N.B."/>
            <person name="Norman A."/>
            <person name="Brown C.T."/>
            <person name="Singh A."/>
            <person name="Thomas B.C."/>
            <person name="Banfield J.F."/>
        </authorList>
    </citation>
    <scope>NUCLEOTIDE SEQUENCE [LARGE SCALE GENOMIC DNA]</scope>
    <source>
        <strain evidence="7">AMDSBA3</strain>
    </source>
</reference>
<name>A0A2T2WDS8_9FIRM</name>
<feature type="transmembrane region" description="Helical" evidence="6">
    <location>
        <begin position="294"/>
        <end position="312"/>
    </location>
</feature>
<sequence length="319" mass="33026">MVQWWNRMARVDQNIAMSYVMVVVLIFVGALISVGFASPSHLATLLTISSFLGIVAAGQTLVILTGGIDLSVPYLLNASAVFFTGFAARLILGHDALDFLVVLAISVGFGVVNGVGVTVFNIPPLIMTLGMNSVIEGIVLVVTQGTPQGSVPAIASAIVNNTVVGIPIILVVWAGLAVLIALILTRTSLGRYIYAAGTSVKASYLTGVPIRTAFIAVYAASGLFAGLAGIFLTGFSGNSYLGMGNAYLLPSIAAVIIGGASLLGGQGKYWGTIAGAITLTVLITILQVLNISQALQDIFYGVVIFLALLFYGRQANARG</sequence>
<feature type="transmembrane region" description="Helical" evidence="6">
    <location>
        <begin position="269"/>
        <end position="288"/>
    </location>
</feature>